<dbReference type="GO" id="GO:0006511">
    <property type="term" value="P:ubiquitin-dependent protein catabolic process"/>
    <property type="evidence" value="ECO:0007669"/>
    <property type="project" value="TreeGrafter"/>
</dbReference>
<keyword evidence="1" id="KW-0862">Zinc</keyword>
<dbReference type="Gene3D" id="3.30.40.10">
    <property type="entry name" value="Zinc/RING finger domain, C3HC4 (zinc finger)"/>
    <property type="match status" value="1"/>
</dbReference>
<dbReference type="AlphaFoldDB" id="A0A8H6F6T5"/>
<feature type="region of interest" description="Disordered" evidence="2">
    <location>
        <begin position="36"/>
        <end position="70"/>
    </location>
</feature>
<dbReference type="Pfam" id="PF13639">
    <property type="entry name" value="zf-RING_2"/>
    <property type="match status" value="1"/>
</dbReference>
<evidence type="ECO:0000256" key="2">
    <source>
        <dbReference type="SAM" id="MobiDB-lite"/>
    </source>
</evidence>
<geneLocation type="mitochondrion" evidence="4"/>
<keyword evidence="4" id="KW-0496">Mitochondrion</keyword>
<feature type="compositionally biased region" description="Low complexity" evidence="2">
    <location>
        <begin position="106"/>
        <end position="136"/>
    </location>
</feature>
<evidence type="ECO:0000313" key="4">
    <source>
        <dbReference type="EMBL" id="KAF6217401.1"/>
    </source>
</evidence>
<dbReference type="Proteomes" id="UP000593566">
    <property type="component" value="Unassembled WGS sequence"/>
</dbReference>
<keyword evidence="1" id="KW-0863">Zinc-finger</keyword>
<organism evidence="4 5">
    <name type="scientific">Letharia lupina</name>
    <dbReference type="NCBI Taxonomy" id="560253"/>
    <lineage>
        <taxon>Eukaryota</taxon>
        <taxon>Fungi</taxon>
        <taxon>Dikarya</taxon>
        <taxon>Ascomycota</taxon>
        <taxon>Pezizomycotina</taxon>
        <taxon>Lecanoromycetes</taxon>
        <taxon>OSLEUM clade</taxon>
        <taxon>Lecanoromycetidae</taxon>
        <taxon>Lecanorales</taxon>
        <taxon>Lecanorineae</taxon>
        <taxon>Parmeliaceae</taxon>
        <taxon>Letharia</taxon>
    </lineage>
</organism>
<evidence type="ECO:0000313" key="5">
    <source>
        <dbReference type="Proteomes" id="UP000593566"/>
    </source>
</evidence>
<dbReference type="InterPro" id="IPR013083">
    <property type="entry name" value="Znf_RING/FYVE/PHD"/>
</dbReference>
<feature type="region of interest" description="Disordered" evidence="2">
    <location>
        <begin position="204"/>
        <end position="239"/>
    </location>
</feature>
<dbReference type="PANTHER" id="PTHR22765">
    <property type="entry name" value="RING FINGER AND PROTEASE ASSOCIATED DOMAIN-CONTAINING"/>
    <property type="match status" value="1"/>
</dbReference>
<dbReference type="RefSeq" id="XP_037146836.1">
    <property type="nucleotide sequence ID" value="NW_023502969.1"/>
</dbReference>
<dbReference type="GeneID" id="59335981"/>
<dbReference type="PANTHER" id="PTHR22765:SF434">
    <property type="entry name" value="GB|AAD18119.1-RELATED"/>
    <property type="match status" value="1"/>
</dbReference>
<feature type="region of interest" description="Disordered" evidence="2">
    <location>
        <begin position="106"/>
        <end position="140"/>
    </location>
</feature>
<protein>
    <recommendedName>
        <fullName evidence="3">RING-type domain-containing protein</fullName>
    </recommendedName>
</protein>
<reference evidence="4 5" key="1">
    <citation type="journal article" date="2020" name="Genomics">
        <title>Complete, high-quality genomes from long-read metagenomic sequencing of two wolf lichen thalli reveals enigmatic genome architecture.</title>
        <authorList>
            <person name="McKenzie S.K."/>
            <person name="Walston R.F."/>
            <person name="Allen J.L."/>
        </authorList>
    </citation>
    <scope>NUCLEOTIDE SEQUENCE [LARGE SCALE GENOMIC DNA]</scope>
    <source>
        <strain evidence="4">WasteWater1</strain>
    </source>
</reference>
<feature type="compositionally biased region" description="Polar residues" evidence="2">
    <location>
        <begin position="36"/>
        <end position="62"/>
    </location>
</feature>
<evidence type="ECO:0000259" key="3">
    <source>
        <dbReference type="PROSITE" id="PS50089"/>
    </source>
</evidence>
<keyword evidence="5" id="KW-1185">Reference proteome</keyword>
<feature type="compositionally biased region" description="Polar residues" evidence="2">
    <location>
        <begin position="204"/>
        <end position="219"/>
    </location>
</feature>
<comment type="caution">
    <text evidence="4">The sequence shown here is derived from an EMBL/GenBank/DDBJ whole genome shotgun (WGS) entry which is preliminary data.</text>
</comment>
<evidence type="ECO:0000256" key="1">
    <source>
        <dbReference type="PROSITE-ProRule" id="PRU00175"/>
    </source>
</evidence>
<dbReference type="EMBL" id="JACCJB010000031">
    <property type="protein sequence ID" value="KAF6217401.1"/>
    <property type="molecule type" value="Genomic_DNA"/>
</dbReference>
<keyword evidence="1" id="KW-0479">Metal-binding</keyword>
<name>A0A8H6F6T5_9LECA</name>
<feature type="compositionally biased region" description="Low complexity" evidence="2">
    <location>
        <begin position="229"/>
        <end position="239"/>
    </location>
</feature>
<dbReference type="GO" id="GO:0061630">
    <property type="term" value="F:ubiquitin protein ligase activity"/>
    <property type="evidence" value="ECO:0007669"/>
    <property type="project" value="TreeGrafter"/>
</dbReference>
<dbReference type="SMART" id="SM00184">
    <property type="entry name" value="RING"/>
    <property type="match status" value="1"/>
</dbReference>
<gene>
    <name evidence="4" type="ORF">HO133_007583</name>
</gene>
<dbReference type="GO" id="GO:0008270">
    <property type="term" value="F:zinc ion binding"/>
    <property type="evidence" value="ECO:0007669"/>
    <property type="project" value="UniProtKB-KW"/>
</dbReference>
<proteinExistence type="predicted"/>
<dbReference type="PROSITE" id="PS50089">
    <property type="entry name" value="ZF_RING_2"/>
    <property type="match status" value="1"/>
</dbReference>
<feature type="domain" description="RING-type" evidence="3">
    <location>
        <begin position="339"/>
        <end position="389"/>
    </location>
</feature>
<sequence length="587" mass="62420">MPTVDRGASTTSHTLSSGMFAHVLLTASAAKPVISPTVSNPGLSPTTVPTAGHETTPTSQPSHLEMPVSVPRTAPAAKTLILSHTASSSLPSPASINTPKIALSSSASSHESTNGLVPAAASLTTPPTGSSSTTTPVFDSGSQAARSYPFGLSIFAARTPATKVPKTPMFTFGEPSVTIPANAGTLARAPVLGQSSGFMFATPGSNAQKENATPNSLSGASPAVDSAPSGSAAFTSSQSSNMRLESPLQTFPAPVPAASQPAISISSAPAATSFTWPNQGTATGSAVFKTPSTADCTASLLVKQLQAQIQPLKQRTLLEGLLAHFTIPDAVFLKDDHRCHVCLEPFLTGSSPELPIKLPCGHICGSVCILKWLAPQEARPREKNCPVCRKPIYGIQCASEWNALSSLEKSMLGMAGKLQAMVTAPDEAPNQNQSLGLAVTQPMEAEIPVAWGKRRILQVGPGHDEMQWNAWIHFLEELVSYVETADEWHLWYTRRQLVIPIINMIFVLTFIDMKKKGSVWVSRVIGEVPELYLPLHSFLDGAHPHYHLATPREEHYRETADYHARIEARGRSLSSGSLSAYMAWNSR</sequence>
<dbReference type="SUPFAM" id="SSF57850">
    <property type="entry name" value="RING/U-box"/>
    <property type="match status" value="1"/>
</dbReference>
<dbReference type="InterPro" id="IPR051826">
    <property type="entry name" value="E3_ubiquitin-ligase_domain"/>
</dbReference>
<accession>A0A8H6F6T5</accession>
<dbReference type="InterPro" id="IPR001841">
    <property type="entry name" value="Znf_RING"/>
</dbReference>